<dbReference type="PANTHER" id="PTHR21562:SF83">
    <property type="entry name" value="PECTIN ACETYLESTERASE 4"/>
    <property type="match status" value="1"/>
</dbReference>
<comment type="caution">
    <text evidence="1">The sequence shown here is derived from an EMBL/GenBank/DDBJ whole genome shotgun (WGS) entry which is preliminary data.</text>
</comment>
<accession>A0ABP3VE15</accession>
<dbReference type="EMBL" id="BAAAGG010000005">
    <property type="protein sequence ID" value="GAA0754731.1"/>
    <property type="molecule type" value="Genomic_DNA"/>
</dbReference>
<dbReference type="Proteomes" id="UP001500185">
    <property type="component" value="Unassembled WGS sequence"/>
</dbReference>
<dbReference type="GO" id="GO:0016787">
    <property type="term" value="F:hydrolase activity"/>
    <property type="evidence" value="ECO:0007669"/>
    <property type="project" value="UniProtKB-KW"/>
</dbReference>
<reference evidence="2" key="1">
    <citation type="journal article" date="2019" name="Int. J. Syst. Evol. Microbiol.">
        <title>The Global Catalogue of Microorganisms (GCM) 10K type strain sequencing project: providing services to taxonomists for standard genome sequencing and annotation.</title>
        <authorList>
            <consortium name="The Broad Institute Genomics Platform"/>
            <consortium name="The Broad Institute Genome Sequencing Center for Infectious Disease"/>
            <person name="Wu L."/>
            <person name="Ma J."/>
        </authorList>
    </citation>
    <scope>NUCLEOTIDE SEQUENCE [LARGE SCALE GENOMIC DNA]</scope>
    <source>
        <strain evidence="2">JCM 16231</strain>
    </source>
</reference>
<organism evidence="1 2">
    <name type="scientific">Psychroflexus lacisalsi</name>
    <dbReference type="NCBI Taxonomy" id="503928"/>
    <lineage>
        <taxon>Bacteria</taxon>
        <taxon>Pseudomonadati</taxon>
        <taxon>Bacteroidota</taxon>
        <taxon>Flavobacteriia</taxon>
        <taxon>Flavobacteriales</taxon>
        <taxon>Flavobacteriaceae</taxon>
        <taxon>Psychroflexus</taxon>
    </lineage>
</organism>
<dbReference type="RefSeq" id="WP_224453405.1">
    <property type="nucleotide sequence ID" value="NZ_BAAAGG010000005.1"/>
</dbReference>
<dbReference type="InterPro" id="IPR004963">
    <property type="entry name" value="PAE/NOTUM"/>
</dbReference>
<sequence length="375" mass="41581">MKTYLVLILLSILVLGCSDDDPVFVEEENELTLQKVAADSTNIAVWIPRESMISRNAESMGYGAILNPDSDKLFIFLDGGGACFNGLTCNFNLDRFSEEDFYERLASEQSLLLNRQSDVNQFKEWNFIFVPYATGDVHVGINPSVDVTNNGPANQAMVGATNFSVILSDLNAYFTSNGGLSEIVFAGSSAGGFGVMPNYFQLKTVLGENVPTTAIIDAGQIFRDETLLTSCLVEQWESIWDISASLPADLNTIVQQTYSYDIQKVYEYSSLMYPEDNFGFLSYYQDGTNTFFYSFGQENCSYPPQNLVSGAEFKSGLLDLKSEVLDGLDNWKVFYKTGTSHTFLGDANLSQSINGTSLNQFLLQLRQGEAEDLFE</sequence>
<evidence type="ECO:0000313" key="1">
    <source>
        <dbReference type="EMBL" id="GAA0754731.1"/>
    </source>
</evidence>
<dbReference type="PANTHER" id="PTHR21562">
    <property type="entry name" value="NOTUM-RELATED"/>
    <property type="match status" value="1"/>
</dbReference>
<protein>
    <submittedName>
        <fullName evidence="1">Pectin acetylesterase-family hydrolase</fullName>
    </submittedName>
</protein>
<proteinExistence type="predicted"/>
<dbReference type="Pfam" id="PF03283">
    <property type="entry name" value="PAE"/>
    <property type="match status" value="1"/>
</dbReference>
<dbReference type="PROSITE" id="PS51257">
    <property type="entry name" value="PROKAR_LIPOPROTEIN"/>
    <property type="match status" value="1"/>
</dbReference>
<keyword evidence="1" id="KW-0378">Hydrolase</keyword>
<keyword evidence="2" id="KW-1185">Reference proteome</keyword>
<name>A0ABP3VE15_9FLAO</name>
<evidence type="ECO:0000313" key="2">
    <source>
        <dbReference type="Proteomes" id="UP001500185"/>
    </source>
</evidence>
<gene>
    <name evidence="1" type="ORF">GCM10009433_08600</name>
</gene>